<dbReference type="InterPro" id="IPR029021">
    <property type="entry name" value="Prot-tyrosine_phosphatase-like"/>
</dbReference>
<keyword evidence="1" id="KW-0732">Signal</keyword>
<dbReference type="Proteomes" id="UP001432039">
    <property type="component" value="Chromosome"/>
</dbReference>
<dbReference type="Pfam" id="PF13350">
    <property type="entry name" value="Y_phosphatase3"/>
    <property type="match status" value="1"/>
</dbReference>
<accession>A0ABZ1TDY8</accession>
<organism evidence="2 3">
    <name type="scientific">Streptomyces virginiae</name>
    <name type="common">Streptomyces cinnamonensis</name>
    <dbReference type="NCBI Taxonomy" id="1961"/>
    <lineage>
        <taxon>Bacteria</taxon>
        <taxon>Bacillati</taxon>
        <taxon>Actinomycetota</taxon>
        <taxon>Actinomycetes</taxon>
        <taxon>Kitasatosporales</taxon>
        <taxon>Streptomycetaceae</taxon>
        <taxon>Streptomyces</taxon>
    </lineage>
</organism>
<feature type="signal peptide" evidence="1">
    <location>
        <begin position="1"/>
        <end position="32"/>
    </location>
</feature>
<evidence type="ECO:0000313" key="2">
    <source>
        <dbReference type="EMBL" id="WUQ14080.1"/>
    </source>
</evidence>
<name>A0ABZ1TDY8_STRVG</name>
<sequence length="85" mass="9035">MKKALLAATVVASALAASLVAAPLASVPAQQAAVYKPLLDVRPEYLNAGYDEVQATYGSFDRYLKDGLGIDARELKELKKDLLVG</sequence>
<dbReference type="SUPFAM" id="SSF52799">
    <property type="entry name" value="(Phosphotyrosine protein) phosphatases II"/>
    <property type="match status" value="1"/>
</dbReference>
<evidence type="ECO:0000256" key="1">
    <source>
        <dbReference type="SAM" id="SignalP"/>
    </source>
</evidence>
<gene>
    <name evidence="2" type="ORF">OG517_23125</name>
</gene>
<keyword evidence="3" id="KW-1185">Reference proteome</keyword>
<dbReference type="RefSeq" id="WP_266384339.1">
    <property type="nucleotide sequence ID" value="NZ_CP108090.1"/>
</dbReference>
<proteinExistence type="predicted"/>
<evidence type="ECO:0000313" key="3">
    <source>
        <dbReference type="Proteomes" id="UP001432039"/>
    </source>
</evidence>
<feature type="chain" id="PRO_5046802787" evidence="1">
    <location>
        <begin position="33"/>
        <end position="85"/>
    </location>
</feature>
<dbReference type="Gene3D" id="3.90.190.10">
    <property type="entry name" value="Protein tyrosine phosphatase superfamily"/>
    <property type="match status" value="1"/>
</dbReference>
<dbReference type="EMBL" id="CP108090">
    <property type="protein sequence ID" value="WUQ14080.1"/>
    <property type="molecule type" value="Genomic_DNA"/>
</dbReference>
<dbReference type="InterPro" id="IPR026893">
    <property type="entry name" value="Tyr/Ser_Pase_IphP-type"/>
</dbReference>
<reference evidence="2" key="1">
    <citation type="submission" date="2022-10" db="EMBL/GenBank/DDBJ databases">
        <title>The complete genomes of actinobacterial strains from the NBC collection.</title>
        <authorList>
            <person name="Joergensen T.S."/>
            <person name="Alvarez Arevalo M."/>
            <person name="Sterndorff E.B."/>
            <person name="Faurdal D."/>
            <person name="Vuksanovic O."/>
            <person name="Mourched A.-S."/>
            <person name="Charusanti P."/>
            <person name="Shaw S."/>
            <person name="Blin K."/>
            <person name="Weber T."/>
        </authorList>
    </citation>
    <scope>NUCLEOTIDE SEQUENCE</scope>
    <source>
        <strain evidence="2">NBC_00248</strain>
    </source>
</reference>
<protein>
    <submittedName>
        <fullName evidence="2">Tyrosine-protein phosphatase</fullName>
    </submittedName>
</protein>